<dbReference type="Proteomes" id="UP000623776">
    <property type="component" value="Unassembled WGS sequence"/>
</dbReference>
<dbReference type="GO" id="GO:0009423">
    <property type="term" value="P:chorismate biosynthetic process"/>
    <property type="evidence" value="ECO:0007669"/>
    <property type="project" value="TreeGrafter"/>
</dbReference>
<dbReference type="EMBL" id="BMXN01000028">
    <property type="protein sequence ID" value="GGW38741.1"/>
    <property type="molecule type" value="Genomic_DNA"/>
</dbReference>
<dbReference type="GO" id="GO:0004764">
    <property type="term" value="F:shikimate 3-dehydrogenase (NADP+) activity"/>
    <property type="evidence" value="ECO:0007669"/>
    <property type="project" value="InterPro"/>
</dbReference>
<sequence>MALSDQQLPQTSGFIRGCPHRLNKELRKLPAELVEARHWIFDAVYVPAVTEFVAAAKQVGAAVVSGVSLFVFQGVDAFKFFCEDDAKREAAAQQSATLFAHYRRQLLKENDA</sequence>
<dbReference type="InterPro" id="IPR036291">
    <property type="entry name" value="NAD(P)-bd_dom_sf"/>
</dbReference>
<protein>
    <submittedName>
        <fullName evidence="2">Uncharacterized protein</fullName>
    </submittedName>
</protein>
<reference evidence="3" key="1">
    <citation type="journal article" date="2019" name="Int. J. Syst. Evol. Microbiol.">
        <title>The Global Catalogue of Microorganisms (GCM) 10K type strain sequencing project: providing services to taxonomists for standard genome sequencing and annotation.</title>
        <authorList>
            <consortium name="The Broad Institute Genomics Platform"/>
            <consortium name="The Broad Institute Genome Sequencing Center for Infectious Disease"/>
            <person name="Wu L."/>
            <person name="Ma J."/>
        </authorList>
    </citation>
    <scope>NUCLEOTIDE SEQUENCE [LARGE SCALE GENOMIC DNA]</scope>
    <source>
        <strain evidence="3">KCTC 22154</strain>
    </source>
</reference>
<evidence type="ECO:0000313" key="3">
    <source>
        <dbReference type="Proteomes" id="UP000623776"/>
    </source>
</evidence>
<accession>A0A8H9I5V3</accession>
<organism evidence="2 3">
    <name type="scientific">Vreelandella hamiltonii</name>
    <dbReference type="NCBI Taxonomy" id="502829"/>
    <lineage>
        <taxon>Bacteria</taxon>
        <taxon>Pseudomonadati</taxon>
        <taxon>Pseudomonadota</taxon>
        <taxon>Gammaproteobacteria</taxon>
        <taxon>Oceanospirillales</taxon>
        <taxon>Halomonadaceae</taxon>
        <taxon>Vreelandella</taxon>
    </lineage>
</organism>
<dbReference type="GO" id="GO:0019632">
    <property type="term" value="P:shikimate metabolic process"/>
    <property type="evidence" value="ECO:0007669"/>
    <property type="project" value="TreeGrafter"/>
</dbReference>
<comment type="caution">
    <text evidence="2">The sequence shown here is derived from an EMBL/GenBank/DDBJ whole genome shotgun (WGS) entry which is preliminary data.</text>
</comment>
<keyword evidence="1" id="KW-0521">NADP</keyword>
<dbReference type="SUPFAM" id="SSF51735">
    <property type="entry name" value="NAD(P)-binding Rossmann-fold domains"/>
    <property type="match status" value="1"/>
</dbReference>
<evidence type="ECO:0000313" key="2">
    <source>
        <dbReference type="EMBL" id="GGW38741.1"/>
    </source>
</evidence>
<name>A0A8H9I5V3_9GAMM</name>
<keyword evidence="3" id="KW-1185">Reference proteome</keyword>
<dbReference type="Gene3D" id="3.40.50.720">
    <property type="entry name" value="NAD(P)-binding Rossmann-like Domain"/>
    <property type="match status" value="1"/>
</dbReference>
<dbReference type="PANTHER" id="PTHR21089">
    <property type="entry name" value="SHIKIMATE DEHYDROGENASE"/>
    <property type="match status" value="1"/>
</dbReference>
<dbReference type="AlphaFoldDB" id="A0A8H9I5V3"/>
<dbReference type="InterPro" id="IPR022893">
    <property type="entry name" value="Shikimate_DH_fam"/>
</dbReference>
<proteinExistence type="predicted"/>
<evidence type="ECO:0000256" key="1">
    <source>
        <dbReference type="ARBA" id="ARBA00022857"/>
    </source>
</evidence>
<dbReference type="RefSeq" id="WP_229800871.1">
    <property type="nucleotide sequence ID" value="NZ_BMXN01000028.1"/>
</dbReference>
<gene>
    <name evidence="2" type="ORF">GCM10007157_32200</name>
</gene>
<dbReference type="PANTHER" id="PTHR21089:SF1">
    <property type="entry name" value="BIFUNCTIONAL 3-DEHYDROQUINATE DEHYDRATASE_SHIKIMATE DEHYDROGENASE, CHLOROPLASTIC"/>
    <property type="match status" value="1"/>
</dbReference>